<dbReference type="Gene3D" id="3.40.1090.10">
    <property type="entry name" value="Cytosolic phospholipase A2 catalytic domain"/>
    <property type="match status" value="1"/>
</dbReference>
<dbReference type="Bgee" id="ENSACLG00000012639">
    <property type="expression patterns" value="Expressed in liver and 5 other cell types or tissues"/>
</dbReference>
<evidence type="ECO:0000256" key="5">
    <source>
        <dbReference type="SAM" id="MobiDB-lite"/>
    </source>
</evidence>
<dbReference type="Ensembl" id="ENSACLT00000018985.2">
    <property type="protein sequence ID" value="ENSACLP00000018550.2"/>
    <property type="gene ID" value="ENSACLG00000012639.2"/>
</dbReference>
<accession>A0A3P8PNB5</accession>
<keyword evidence="8" id="KW-1185">Reference proteome</keyword>
<dbReference type="STRING" id="8154.ENSACLP00000018550"/>
<dbReference type="SUPFAM" id="SSF52151">
    <property type="entry name" value="FabD/lysophospholipase-like"/>
    <property type="match status" value="1"/>
</dbReference>
<evidence type="ECO:0000313" key="7">
    <source>
        <dbReference type="Ensembl" id="ENSACLP00000018550.2"/>
    </source>
</evidence>
<feature type="compositionally biased region" description="Basic and acidic residues" evidence="5">
    <location>
        <begin position="323"/>
        <end position="332"/>
    </location>
</feature>
<proteinExistence type="predicted"/>
<feature type="active site" description="Nucleophile" evidence="4">
    <location>
        <position position="88"/>
    </location>
</feature>
<dbReference type="PANTHER" id="PTHR12406:SF29">
    <property type="entry name" value="PATATIN-LIKE PHOSPHOLIPASE DOMAIN-CONTAINING PROTEIN 2"/>
    <property type="match status" value="1"/>
</dbReference>
<dbReference type="GO" id="GO:0005811">
    <property type="term" value="C:lipid droplet"/>
    <property type="evidence" value="ECO:0007669"/>
    <property type="project" value="TreeGrafter"/>
</dbReference>
<keyword evidence="4" id="KW-0442">Lipid degradation</keyword>
<dbReference type="GO" id="GO:0019433">
    <property type="term" value="P:triglyceride catabolic process"/>
    <property type="evidence" value="ECO:0007669"/>
    <property type="project" value="TreeGrafter"/>
</dbReference>
<dbReference type="OrthoDB" id="197155at2759"/>
<feature type="short sequence motif" description="GXSXG" evidence="4">
    <location>
        <begin position="86"/>
        <end position="90"/>
    </location>
</feature>
<feature type="short sequence motif" description="GXGXXG" evidence="4">
    <location>
        <begin position="55"/>
        <end position="60"/>
    </location>
</feature>
<evidence type="ECO:0000256" key="3">
    <source>
        <dbReference type="ARBA" id="ARBA00023098"/>
    </source>
</evidence>
<keyword evidence="2 4" id="KW-0378">Hydrolase</keyword>
<reference evidence="7" key="4">
    <citation type="submission" date="2025-09" db="UniProtKB">
        <authorList>
            <consortium name="Ensembl"/>
        </authorList>
    </citation>
    <scope>IDENTIFICATION</scope>
</reference>
<dbReference type="Proteomes" id="UP000265100">
    <property type="component" value="Chromosome 7"/>
</dbReference>
<protein>
    <recommendedName>
        <fullName evidence="1">triacylglycerol lipase</fullName>
        <ecNumber evidence="1">3.1.1.3</ecNumber>
    </recommendedName>
</protein>
<keyword evidence="3 4" id="KW-0443">Lipid metabolism</keyword>
<dbReference type="GO" id="GO:0010898">
    <property type="term" value="P:positive regulation of triglyceride catabolic process"/>
    <property type="evidence" value="ECO:0007669"/>
    <property type="project" value="InterPro"/>
</dbReference>
<dbReference type="GeneTree" id="ENSGT00940000160155"/>
<dbReference type="FunFam" id="3.40.1090.10:FF:000003">
    <property type="entry name" value="Patatin-like phospholipase domain-containing protein 2"/>
    <property type="match status" value="1"/>
</dbReference>
<dbReference type="GO" id="GO:0016020">
    <property type="term" value="C:membrane"/>
    <property type="evidence" value="ECO:0007669"/>
    <property type="project" value="TreeGrafter"/>
</dbReference>
<feature type="domain" description="PNPLA" evidence="6">
    <location>
        <begin position="51"/>
        <end position="220"/>
    </location>
</feature>
<dbReference type="InterPro" id="IPR016035">
    <property type="entry name" value="Acyl_Trfase/lysoPLipase"/>
</dbReference>
<name>A0A3P8PNB5_ASTCA</name>
<dbReference type="OMA" id="FPREATW"/>
<dbReference type="GO" id="GO:0005737">
    <property type="term" value="C:cytoplasm"/>
    <property type="evidence" value="ECO:0007669"/>
    <property type="project" value="TreeGrafter"/>
</dbReference>
<organism evidence="7 8">
    <name type="scientific">Astatotilapia calliptera</name>
    <name type="common">Eastern happy</name>
    <name type="synonym">Chromis callipterus</name>
    <dbReference type="NCBI Taxonomy" id="8154"/>
    <lineage>
        <taxon>Eukaryota</taxon>
        <taxon>Metazoa</taxon>
        <taxon>Chordata</taxon>
        <taxon>Craniata</taxon>
        <taxon>Vertebrata</taxon>
        <taxon>Euteleostomi</taxon>
        <taxon>Actinopterygii</taxon>
        <taxon>Neopterygii</taxon>
        <taxon>Teleostei</taxon>
        <taxon>Neoteleostei</taxon>
        <taxon>Acanthomorphata</taxon>
        <taxon>Ovalentaria</taxon>
        <taxon>Cichlomorphae</taxon>
        <taxon>Cichliformes</taxon>
        <taxon>Cichlidae</taxon>
        <taxon>African cichlids</taxon>
        <taxon>Pseudocrenilabrinae</taxon>
        <taxon>Haplochromini</taxon>
        <taxon>Astatotilapia</taxon>
    </lineage>
</organism>
<dbReference type="InterPro" id="IPR002641">
    <property type="entry name" value="PNPLA_dom"/>
</dbReference>
<dbReference type="AlphaFoldDB" id="A0A3P8PNB5"/>
<evidence type="ECO:0000256" key="1">
    <source>
        <dbReference type="ARBA" id="ARBA00013279"/>
    </source>
</evidence>
<evidence type="ECO:0000256" key="4">
    <source>
        <dbReference type="PROSITE-ProRule" id="PRU01161"/>
    </source>
</evidence>
<dbReference type="InterPro" id="IPR033562">
    <property type="entry name" value="PLPL"/>
</dbReference>
<feature type="short sequence motif" description="DGA/G" evidence="4">
    <location>
        <begin position="207"/>
        <end position="209"/>
    </location>
</feature>
<dbReference type="Pfam" id="PF01734">
    <property type="entry name" value="Patatin"/>
    <property type="match status" value="1"/>
</dbReference>
<reference evidence="7 8" key="1">
    <citation type="submission" date="2018-05" db="EMBL/GenBank/DDBJ databases">
        <authorList>
            <person name="Datahose"/>
        </authorList>
    </citation>
    <scope>NUCLEOTIDE SEQUENCE</scope>
</reference>
<dbReference type="CDD" id="cd07220">
    <property type="entry name" value="Pat_PNPLA2"/>
    <property type="match status" value="1"/>
</dbReference>
<feature type="active site" description="Proton acceptor" evidence="4">
    <location>
        <position position="207"/>
    </location>
</feature>
<dbReference type="InterPro" id="IPR033903">
    <property type="entry name" value="PNPLA2"/>
</dbReference>
<dbReference type="GO" id="GO:0055088">
    <property type="term" value="P:lipid homeostasis"/>
    <property type="evidence" value="ECO:0007669"/>
    <property type="project" value="TreeGrafter"/>
</dbReference>
<reference evidence="8" key="2">
    <citation type="submission" date="2023-03" db="EMBL/GenBank/DDBJ databases">
        <authorList>
            <consortium name="Wellcome Sanger Institute Data Sharing"/>
        </authorList>
    </citation>
    <scope>NUCLEOTIDE SEQUENCE [LARGE SCALE GENOMIC DNA]</scope>
</reference>
<sequence length="555" mass="62070">MERLSRQDGKQESWLKERSRCTRWETTLAPLESTAVDRPGRMFPLDSPWNISFAGCGFLGIYHIGVASCLQEQAPFLVQNARHIYGASAGALTATALVTGVCLGEAGASIIEVAKDARKRFLGPMHPSFNLVKIVRHMLRRTLPADCHHRASGRLGISLTRVTDGENVLVTQFNNKEEVVQACVCSAYIPVYCGIIPPTLQGVRYVDGGISDNLPQYELKNTITVSPFSGESDICPRDTSTNMHELRFTNTSIKFTLKNLYRVSRALFPPDPMVMKAMCKQGYTDALHFLKRNGLLNLHRIYTDRSLLTNKEENEEVSEEEDANKSEDKEKSQVEETALEVYACASFDEQIIEYLPPALHKALVEACMERRSLAQSLSNLLPVRMATAMMLPYTLTLESAMSLTLRLLEWLPDVQEDVVWIQEQLLKILQCFLRQTSRSLSRSVSARLFCQLELHHYKSIPSHFSSPSLFPTWVNGRSSSVQDVFMRLENYKRQLLSDVLCINMDLQGSFKTGMMSPDNSSATDLSSDLSSEGLTMHTGCLNLPNDANSGTTSSC</sequence>
<feature type="region of interest" description="Disordered" evidence="5">
    <location>
        <begin position="312"/>
        <end position="332"/>
    </location>
</feature>
<evidence type="ECO:0000256" key="2">
    <source>
        <dbReference type="ARBA" id="ARBA00022801"/>
    </source>
</evidence>
<feature type="compositionally biased region" description="Acidic residues" evidence="5">
    <location>
        <begin position="313"/>
        <end position="322"/>
    </location>
</feature>
<evidence type="ECO:0000259" key="6">
    <source>
        <dbReference type="PROSITE" id="PS51635"/>
    </source>
</evidence>
<dbReference type="PANTHER" id="PTHR12406">
    <property type="entry name" value="CALCIUM-INDEPENDENT PHOSPHOLIPASE A2 IPLA2 -RELATED"/>
    <property type="match status" value="1"/>
</dbReference>
<reference evidence="7" key="3">
    <citation type="submission" date="2025-08" db="UniProtKB">
        <authorList>
            <consortium name="Ensembl"/>
        </authorList>
    </citation>
    <scope>IDENTIFICATION</scope>
</reference>
<evidence type="ECO:0000313" key="8">
    <source>
        <dbReference type="Proteomes" id="UP000265100"/>
    </source>
</evidence>
<dbReference type="PROSITE" id="PS51635">
    <property type="entry name" value="PNPLA"/>
    <property type="match status" value="1"/>
</dbReference>
<dbReference type="GO" id="GO:0004806">
    <property type="term" value="F:triacylglycerol lipase activity"/>
    <property type="evidence" value="ECO:0007669"/>
    <property type="project" value="UniProtKB-EC"/>
</dbReference>
<dbReference type="EC" id="3.1.1.3" evidence="1"/>